<feature type="compositionally biased region" description="Polar residues" evidence="9">
    <location>
        <begin position="739"/>
        <end position="757"/>
    </location>
</feature>
<dbReference type="GO" id="GO:0016020">
    <property type="term" value="C:membrane"/>
    <property type="evidence" value="ECO:0007669"/>
    <property type="project" value="UniProtKB-SubCell"/>
</dbReference>
<keyword evidence="2 10" id="KW-0812">Transmembrane</keyword>
<keyword evidence="7 10" id="KW-0472">Membrane</keyword>
<keyword evidence="3" id="KW-0479">Metal-binding</keyword>
<evidence type="ECO:0000256" key="10">
    <source>
        <dbReference type="SAM" id="Phobius"/>
    </source>
</evidence>
<evidence type="ECO:0000256" key="4">
    <source>
        <dbReference type="ARBA" id="ARBA00022771"/>
    </source>
</evidence>
<feature type="region of interest" description="Disordered" evidence="9">
    <location>
        <begin position="512"/>
        <end position="564"/>
    </location>
</feature>
<feature type="region of interest" description="Disordered" evidence="9">
    <location>
        <begin position="804"/>
        <end position="843"/>
    </location>
</feature>
<dbReference type="Gene3D" id="3.30.40.10">
    <property type="entry name" value="Zinc/RING finger domain, C3HC4 (zinc finger)"/>
    <property type="match status" value="1"/>
</dbReference>
<protein>
    <recommendedName>
        <fullName evidence="11">RING-type domain-containing protein</fullName>
    </recommendedName>
</protein>
<feature type="region of interest" description="Disordered" evidence="9">
    <location>
        <begin position="648"/>
        <end position="789"/>
    </location>
</feature>
<evidence type="ECO:0000313" key="12">
    <source>
        <dbReference type="EMBL" id="JAP51888.1"/>
    </source>
</evidence>
<evidence type="ECO:0000256" key="3">
    <source>
        <dbReference type="ARBA" id="ARBA00022723"/>
    </source>
</evidence>
<evidence type="ECO:0000256" key="7">
    <source>
        <dbReference type="ARBA" id="ARBA00023136"/>
    </source>
</evidence>
<dbReference type="Pfam" id="PF13639">
    <property type="entry name" value="zf-RING_2"/>
    <property type="match status" value="1"/>
</dbReference>
<dbReference type="CDD" id="cd16668">
    <property type="entry name" value="RING-H2_RNF130-like"/>
    <property type="match status" value="1"/>
</dbReference>
<dbReference type="InterPro" id="IPR013083">
    <property type="entry name" value="Znf_RING/FYVE/PHD"/>
</dbReference>
<keyword evidence="5" id="KW-0862">Zinc</keyword>
<evidence type="ECO:0000256" key="8">
    <source>
        <dbReference type="PROSITE-ProRule" id="PRU00175"/>
    </source>
</evidence>
<dbReference type="SUPFAM" id="SSF57850">
    <property type="entry name" value="RING/U-box"/>
    <property type="match status" value="1"/>
</dbReference>
<dbReference type="FunFam" id="3.30.40.10:FF:000009">
    <property type="entry name" value="E3 ubiquitin-protein ligase RNF130"/>
    <property type="match status" value="1"/>
</dbReference>
<feature type="compositionally biased region" description="Polar residues" evidence="9">
    <location>
        <begin position="699"/>
        <end position="710"/>
    </location>
</feature>
<name>A0A0X3PJN7_SCHSO</name>
<keyword evidence="6 10" id="KW-1133">Transmembrane helix</keyword>
<evidence type="ECO:0000256" key="9">
    <source>
        <dbReference type="SAM" id="MobiDB-lite"/>
    </source>
</evidence>
<dbReference type="PANTHER" id="PTHR46539">
    <property type="entry name" value="E3 UBIQUITIN-PROTEIN LIGASE ATL42"/>
    <property type="match status" value="1"/>
</dbReference>
<dbReference type="PANTHER" id="PTHR46539:SF23">
    <property type="entry name" value="RING-TYPE DOMAIN-CONTAINING PROTEIN"/>
    <property type="match status" value="1"/>
</dbReference>
<evidence type="ECO:0000259" key="11">
    <source>
        <dbReference type="PROSITE" id="PS50089"/>
    </source>
</evidence>
<dbReference type="GO" id="GO:0008270">
    <property type="term" value="F:zinc ion binding"/>
    <property type="evidence" value="ECO:0007669"/>
    <property type="project" value="UniProtKB-KW"/>
</dbReference>
<evidence type="ECO:0000256" key="5">
    <source>
        <dbReference type="ARBA" id="ARBA00022833"/>
    </source>
</evidence>
<evidence type="ECO:0000256" key="6">
    <source>
        <dbReference type="ARBA" id="ARBA00022989"/>
    </source>
</evidence>
<feature type="domain" description="RING-type" evidence="11">
    <location>
        <begin position="420"/>
        <end position="461"/>
    </location>
</feature>
<feature type="compositionally biased region" description="Basic and acidic residues" evidence="9">
    <location>
        <begin position="758"/>
        <end position="768"/>
    </location>
</feature>
<organism evidence="12">
    <name type="scientific">Schistocephalus solidus</name>
    <name type="common">Tapeworm</name>
    <dbReference type="NCBI Taxonomy" id="70667"/>
    <lineage>
        <taxon>Eukaryota</taxon>
        <taxon>Metazoa</taxon>
        <taxon>Spiralia</taxon>
        <taxon>Lophotrochozoa</taxon>
        <taxon>Platyhelminthes</taxon>
        <taxon>Cestoda</taxon>
        <taxon>Eucestoda</taxon>
        <taxon>Diphyllobothriidea</taxon>
        <taxon>Diphyllobothriidae</taxon>
        <taxon>Schistocephalus</taxon>
    </lineage>
</organism>
<feature type="compositionally biased region" description="Low complexity" evidence="9">
    <location>
        <begin position="672"/>
        <end position="698"/>
    </location>
</feature>
<evidence type="ECO:0000256" key="1">
    <source>
        <dbReference type="ARBA" id="ARBA00004370"/>
    </source>
</evidence>
<dbReference type="SMART" id="SM00184">
    <property type="entry name" value="RING"/>
    <property type="match status" value="1"/>
</dbReference>
<sequence length="939" mass="102526">MVLIFLRQPKSWIMPCYYLLLMISSVCFHLKNIEGSKTLVGSFSAQPVETSYQIHISIYNESSIFYKSVSPSLFPMTHSHKHSKLHPHKVRVYVVREEEFGDFCSLQRFPASDSPWFALLCLTDFCSSEESVKTIINEVLKFQRVALQGVLLYTEPSKLTYSVTELLSKSDEQFGVFIVRKDLAPYLPLQCAASNSTCFLSLELPSAPNQMFTPGKSDAPSLSKIFPLNARKKVKHSDQPNFQSSRFDQFLLVNASTASRNNVRFLEILGLDRPASVSGHNSASPISSNLSVLSSGSNHYPQQVLSSPSPRLSLVSPRVRYDNTSAVLHAKLDSSGSGSSSEDALLNRSSVLFVAVSFILLMIISLGWLIFYYIQRFRYLHSKERASRRLAELARKAVARIPVKLLRAGDKEIGSNGEHCAICIEPYRPFDNIRILPCRHYFHKVCIDPWLLEQRSCPMCKLDILQAYGLRPYLAFSVGEDSSLSHGGGGFHTDESGPTVEEAPATVAITTDSSVNYPSQPPQPSCTPSSTVIAGGESSRGSYTTTSNRKPTAPTTAGSSSRCQTCPEVGIVGVESSTSSSGGQPIGTGSTVVAANVDVTRSLSEQASRPLLADSTTLGPTDYSPPFSTCPCANTHSPTVEVASLVEQGQRHPRLSFQQKMRTPSSDANVTQSKSSDQVVSQQQHQHLLSHSQPSSAQTFAGPSTPSNGDMTFFGSQLHHHRPTAEPCTDGQITAPPSLKSTSIGFDSTWDVGTSSSSHEDNKFHSDMHYGGNGSNRRQQKARKRGSEGPVLSWLSRGFYLNRPSVRHHDKGDRNSVKPESFSSRFRHRRPLKDNNDTESGAADFPVSVKLMPRSPSSSCPTASVIEPPEDDKAVLLERRLLPQQQQTCDESCSVAPFQPALGGCKEKLVVAVVEIPANSAAPGSSGRDLIAKDSALIT</sequence>
<dbReference type="InterPro" id="IPR001841">
    <property type="entry name" value="Znf_RING"/>
</dbReference>
<accession>A0A0X3PJN7</accession>
<gene>
    <name evidence="12" type="ORF">TR162601</name>
</gene>
<reference evidence="12" key="1">
    <citation type="submission" date="2016-01" db="EMBL/GenBank/DDBJ databases">
        <title>Reference transcriptome for the parasite Schistocephalus solidus: insights into the molecular evolution of parasitism.</title>
        <authorList>
            <person name="Hebert F.O."/>
            <person name="Grambauer S."/>
            <person name="Barber I."/>
            <person name="Landry C.R."/>
            <person name="Aubin-Horth N."/>
        </authorList>
    </citation>
    <scope>NUCLEOTIDE SEQUENCE</scope>
</reference>
<keyword evidence="4 8" id="KW-0863">Zinc-finger</keyword>
<feature type="transmembrane region" description="Helical" evidence="10">
    <location>
        <begin position="351"/>
        <end position="374"/>
    </location>
</feature>
<dbReference type="PROSITE" id="PS50089">
    <property type="entry name" value="ZF_RING_2"/>
    <property type="match status" value="1"/>
</dbReference>
<dbReference type="EMBL" id="GEEE01011337">
    <property type="protein sequence ID" value="JAP51888.1"/>
    <property type="molecule type" value="Transcribed_RNA"/>
</dbReference>
<feature type="compositionally biased region" description="Polar residues" evidence="9">
    <location>
        <begin position="539"/>
        <end position="564"/>
    </location>
</feature>
<evidence type="ECO:0000256" key="2">
    <source>
        <dbReference type="ARBA" id="ARBA00022692"/>
    </source>
</evidence>
<comment type="subcellular location">
    <subcellularLocation>
        <location evidence="1">Membrane</location>
    </subcellularLocation>
</comment>
<proteinExistence type="predicted"/>
<feature type="compositionally biased region" description="Polar residues" evidence="9">
    <location>
        <begin position="656"/>
        <end position="671"/>
    </location>
</feature>
<dbReference type="AlphaFoldDB" id="A0A0X3PJN7"/>